<comment type="caution">
    <text evidence="2">The sequence shown here is derived from an EMBL/GenBank/DDBJ whole genome shotgun (WGS) entry which is preliminary data.</text>
</comment>
<evidence type="ECO:0000256" key="1">
    <source>
        <dbReference type="SAM" id="MobiDB-lite"/>
    </source>
</evidence>
<organism evidence="2 3">
    <name type="scientific">Parasponia andersonii</name>
    <name type="common">Sponia andersonii</name>
    <dbReference type="NCBI Taxonomy" id="3476"/>
    <lineage>
        <taxon>Eukaryota</taxon>
        <taxon>Viridiplantae</taxon>
        <taxon>Streptophyta</taxon>
        <taxon>Embryophyta</taxon>
        <taxon>Tracheophyta</taxon>
        <taxon>Spermatophyta</taxon>
        <taxon>Magnoliopsida</taxon>
        <taxon>eudicotyledons</taxon>
        <taxon>Gunneridae</taxon>
        <taxon>Pentapetalae</taxon>
        <taxon>rosids</taxon>
        <taxon>fabids</taxon>
        <taxon>Rosales</taxon>
        <taxon>Cannabaceae</taxon>
        <taxon>Parasponia</taxon>
    </lineage>
</organism>
<dbReference type="AlphaFoldDB" id="A0A2P5AYA1"/>
<gene>
    <name evidence="2" type="ORF">PanWU01x14_289310</name>
</gene>
<dbReference type="Proteomes" id="UP000237105">
    <property type="component" value="Unassembled WGS sequence"/>
</dbReference>
<keyword evidence="3" id="KW-1185">Reference proteome</keyword>
<accession>A0A2P5AYA1</accession>
<proteinExistence type="predicted"/>
<evidence type="ECO:0000313" key="3">
    <source>
        <dbReference type="Proteomes" id="UP000237105"/>
    </source>
</evidence>
<evidence type="ECO:0000313" key="2">
    <source>
        <dbReference type="EMBL" id="PON41486.1"/>
    </source>
</evidence>
<dbReference type="EMBL" id="JXTB01000414">
    <property type="protein sequence ID" value="PON41486.1"/>
    <property type="molecule type" value="Genomic_DNA"/>
</dbReference>
<name>A0A2P5AYA1_PARAD</name>
<dbReference type="OrthoDB" id="1928087at2759"/>
<protein>
    <submittedName>
        <fullName evidence="2">Uncharacterized protein</fullName>
    </submittedName>
</protein>
<feature type="region of interest" description="Disordered" evidence="1">
    <location>
        <begin position="151"/>
        <end position="181"/>
    </location>
</feature>
<feature type="region of interest" description="Disordered" evidence="1">
    <location>
        <begin position="1"/>
        <end position="38"/>
    </location>
</feature>
<feature type="compositionally biased region" description="Basic and acidic residues" evidence="1">
    <location>
        <begin position="15"/>
        <end position="25"/>
    </location>
</feature>
<reference evidence="3" key="1">
    <citation type="submission" date="2016-06" db="EMBL/GenBank/DDBJ databases">
        <title>Parallel loss of symbiosis genes in relatives of nitrogen-fixing non-legume Parasponia.</title>
        <authorList>
            <person name="Van Velzen R."/>
            <person name="Holmer R."/>
            <person name="Bu F."/>
            <person name="Rutten L."/>
            <person name="Van Zeijl A."/>
            <person name="Liu W."/>
            <person name="Santuari L."/>
            <person name="Cao Q."/>
            <person name="Sharma T."/>
            <person name="Shen D."/>
            <person name="Roswanjaya Y."/>
            <person name="Wardhani T."/>
            <person name="Kalhor M.S."/>
            <person name="Jansen J."/>
            <person name="Van den Hoogen J."/>
            <person name="Gungor B."/>
            <person name="Hartog M."/>
            <person name="Hontelez J."/>
            <person name="Verver J."/>
            <person name="Yang W.-C."/>
            <person name="Schijlen E."/>
            <person name="Repin R."/>
            <person name="Schilthuizen M."/>
            <person name="Schranz E."/>
            <person name="Heidstra R."/>
            <person name="Miyata K."/>
            <person name="Fedorova E."/>
            <person name="Kohlen W."/>
            <person name="Bisseling T."/>
            <person name="Smit S."/>
            <person name="Geurts R."/>
        </authorList>
    </citation>
    <scope>NUCLEOTIDE SEQUENCE [LARGE SCALE GENOMIC DNA]</scope>
    <source>
        <strain evidence="3">cv. WU1-14</strain>
    </source>
</reference>
<sequence>MAYHRIGKRKPRASLRLEKRRDDGPARQTPTTTAGGSEAPWVCCLETATLTSTVGGVRSPRVPITDPRWSNQVDPNHDSWRSEAPWVCCLETATLTSTVGGIEAVGGGENQATVAQKRSQKSRPVTVKKDLEVKGSHPRLSDLAWSSESFETARTREQLENPASAVGDTWTTENPNKGSSLESEAKMLLLRIIEDLLNSGNEQEA</sequence>
<feature type="compositionally biased region" description="Basic residues" evidence="1">
    <location>
        <begin position="1"/>
        <end position="13"/>
    </location>
</feature>
<feature type="compositionally biased region" description="Polar residues" evidence="1">
    <location>
        <begin position="169"/>
        <end position="181"/>
    </location>
</feature>